<dbReference type="InterPro" id="IPR000008">
    <property type="entry name" value="C2_dom"/>
</dbReference>
<dbReference type="InterPro" id="IPR035892">
    <property type="entry name" value="C2_domain_sf"/>
</dbReference>
<feature type="compositionally biased region" description="Polar residues" evidence="1">
    <location>
        <begin position="29"/>
        <end position="43"/>
    </location>
</feature>
<feature type="domain" description="C2" evidence="2">
    <location>
        <begin position="440"/>
        <end position="562"/>
    </location>
</feature>
<dbReference type="PANTHER" id="PTHR10024">
    <property type="entry name" value="SYNAPTOTAGMIN"/>
    <property type="match status" value="1"/>
</dbReference>
<feature type="compositionally biased region" description="Polar residues" evidence="1">
    <location>
        <begin position="76"/>
        <end position="87"/>
    </location>
</feature>
<sequence>MAERKRSSADTMRELRDWLVTKCRIAGLGTSTDQPVDGDSSSVGAEGGTRATGLQHQYSTHMVTPKSIPQFVIPGSNESSRQPSLGSQDDLLSHSSGDPSSIASWSASTSPGVSPRSSFSALAAPETSAVDKVRSCPVSPRRDSHGFLRDFKSRSSMSNLPYVYVDQASPTLVVTNGHAHPCHYHRKYSGGSPARLQCPRKGSLTIPGSDYCRPKPRRMHRSFQDFYPTNGDDRSSLSPDLLHVTHLTAEFRGNSGNSTYTGLTDKNEYLPMKESFRRSKRYYRRRSSLVTSDVLRLLSQHPSLGVGSHRGASRSSNSLIHGSRNYKQLAPIDPLIDKRHSSPEVRVSVTNSDGRITPINTQRSNSSINKPTASINNNNNIKQKSIEDEQQASRYTDKARSNSLNSLASRIPVSIEGGLGAAAAGAEIIVPSLRGKTETERGDVKFSFQYFPATKRLKVILIRAEELRFPEKPELSLNPFFKVCLMPGKLQKQVTETARQTRAPLLNKEFFFNDLGLEEMKSLRLRIMAFHKAHHLKLPEYLGEVNVPLSNYDLLMENRMWNDLHFKPYKKDLGHLQVDLLLDSRQHRLNVGVSQARGLPSQHLTGAPDPYVRITIWQFGQVVNQFQTAVKKNTTAPVYDETFDAQVNVKTKALSHTRIVFSVHDRDRLRGDPLLGLVLMGLGATEDSVIEHWDETMVGNGRRVCRWHYIMEKGEAQDG</sequence>
<dbReference type="SUPFAM" id="SSF49562">
    <property type="entry name" value="C2 domain (Calcium/lipid-binding domain, CaLB)"/>
    <property type="match status" value="2"/>
</dbReference>
<dbReference type="GO" id="GO:0070382">
    <property type="term" value="C:exocytic vesicle"/>
    <property type="evidence" value="ECO:0007669"/>
    <property type="project" value="TreeGrafter"/>
</dbReference>
<dbReference type="GO" id="GO:0000149">
    <property type="term" value="F:SNARE binding"/>
    <property type="evidence" value="ECO:0007669"/>
    <property type="project" value="TreeGrafter"/>
</dbReference>
<reference evidence="3" key="1">
    <citation type="journal article" date="2023" name="G3 (Bethesda)">
        <title>A reference genome for the long-term kleptoplast-retaining sea slug Elysia crispata morphotype clarki.</title>
        <authorList>
            <person name="Eastman K.E."/>
            <person name="Pendleton A.L."/>
            <person name="Shaikh M.A."/>
            <person name="Suttiyut T."/>
            <person name="Ogas R."/>
            <person name="Tomko P."/>
            <person name="Gavelis G."/>
            <person name="Widhalm J.R."/>
            <person name="Wisecaver J.H."/>
        </authorList>
    </citation>
    <scope>NUCLEOTIDE SEQUENCE</scope>
    <source>
        <strain evidence="3">ECLA1</strain>
    </source>
</reference>
<dbReference type="Proteomes" id="UP001283361">
    <property type="component" value="Unassembled WGS sequence"/>
</dbReference>
<dbReference type="SMART" id="SM00239">
    <property type="entry name" value="C2"/>
    <property type="match status" value="2"/>
</dbReference>
<feature type="compositionally biased region" description="Polar residues" evidence="1">
    <location>
        <begin position="354"/>
        <end position="374"/>
    </location>
</feature>
<dbReference type="EMBL" id="JAWDGP010007329">
    <property type="protein sequence ID" value="KAK3725580.1"/>
    <property type="molecule type" value="Genomic_DNA"/>
</dbReference>
<protein>
    <recommendedName>
        <fullName evidence="2">C2 domain-containing protein</fullName>
    </recommendedName>
</protein>
<evidence type="ECO:0000259" key="2">
    <source>
        <dbReference type="PROSITE" id="PS50004"/>
    </source>
</evidence>
<feature type="region of interest" description="Disordered" evidence="1">
    <location>
        <begin position="69"/>
        <end position="124"/>
    </location>
</feature>
<feature type="region of interest" description="Disordered" evidence="1">
    <location>
        <begin position="26"/>
        <end position="49"/>
    </location>
</feature>
<dbReference type="GO" id="GO:0005509">
    <property type="term" value="F:calcium ion binding"/>
    <property type="evidence" value="ECO:0007669"/>
    <property type="project" value="TreeGrafter"/>
</dbReference>
<dbReference type="Pfam" id="PF00168">
    <property type="entry name" value="C2"/>
    <property type="match status" value="2"/>
</dbReference>
<accession>A0AAE0XXY6</accession>
<dbReference type="PANTHER" id="PTHR10024:SF348">
    <property type="entry name" value="SYNAPTOTAGMIN-17"/>
    <property type="match status" value="1"/>
</dbReference>
<dbReference type="GO" id="GO:0030276">
    <property type="term" value="F:clathrin binding"/>
    <property type="evidence" value="ECO:0007669"/>
    <property type="project" value="TreeGrafter"/>
</dbReference>
<comment type="caution">
    <text evidence="3">The sequence shown here is derived from an EMBL/GenBank/DDBJ whole genome shotgun (WGS) entry which is preliminary data.</text>
</comment>
<dbReference type="GO" id="GO:0017156">
    <property type="term" value="P:calcium-ion regulated exocytosis"/>
    <property type="evidence" value="ECO:0007669"/>
    <property type="project" value="TreeGrafter"/>
</dbReference>
<dbReference type="GO" id="GO:0001786">
    <property type="term" value="F:phosphatidylserine binding"/>
    <property type="evidence" value="ECO:0007669"/>
    <property type="project" value="TreeGrafter"/>
</dbReference>
<dbReference type="GO" id="GO:0005886">
    <property type="term" value="C:plasma membrane"/>
    <property type="evidence" value="ECO:0007669"/>
    <property type="project" value="TreeGrafter"/>
</dbReference>
<feature type="domain" description="C2" evidence="2">
    <location>
        <begin position="572"/>
        <end position="697"/>
    </location>
</feature>
<feature type="region of interest" description="Disordered" evidence="1">
    <location>
        <begin position="354"/>
        <end position="401"/>
    </location>
</feature>
<dbReference type="GO" id="GO:0005544">
    <property type="term" value="F:calcium-dependent phospholipid binding"/>
    <property type="evidence" value="ECO:0007669"/>
    <property type="project" value="TreeGrafter"/>
</dbReference>
<dbReference type="PROSITE" id="PS50004">
    <property type="entry name" value="C2"/>
    <property type="match status" value="2"/>
</dbReference>
<evidence type="ECO:0000313" key="3">
    <source>
        <dbReference type="EMBL" id="KAK3725580.1"/>
    </source>
</evidence>
<evidence type="ECO:0000313" key="4">
    <source>
        <dbReference type="Proteomes" id="UP001283361"/>
    </source>
</evidence>
<feature type="compositionally biased region" description="Low complexity" evidence="1">
    <location>
        <begin position="95"/>
        <end position="112"/>
    </location>
</feature>
<organism evidence="3 4">
    <name type="scientific">Elysia crispata</name>
    <name type="common">lettuce slug</name>
    <dbReference type="NCBI Taxonomy" id="231223"/>
    <lineage>
        <taxon>Eukaryota</taxon>
        <taxon>Metazoa</taxon>
        <taxon>Spiralia</taxon>
        <taxon>Lophotrochozoa</taxon>
        <taxon>Mollusca</taxon>
        <taxon>Gastropoda</taxon>
        <taxon>Heterobranchia</taxon>
        <taxon>Euthyneura</taxon>
        <taxon>Panpulmonata</taxon>
        <taxon>Sacoglossa</taxon>
        <taxon>Placobranchoidea</taxon>
        <taxon>Plakobranchidae</taxon>
        <taxon>Elysia</taxon>
    </lineage>
</organism>
<gene>
    <name evidence="3" type="ORF">RRG08_042998</name>
</gene>
<dbReference type="AlphaFoldDB" id="A0AAE0XXY6"/>
<evidence type="ECO:0000256" key="1">
    <source>
        <dbReference type="SAM" id="MobiDB-lite"/>
    </source>
</evidence>
<dbReference type="Gene3D" id="2.60.40.150">
    <property type="entry name" value="C2 domain"/>
    <property type="match status" value="2"/>
</dbReference>
<name>A0AAE0XXY6_9GAST</name>
<proteinExistence type="predicted"/>
<keyword evidence="4" id="KW-1185">Reference proteome</keyword>
<feature type="region of interest" description="Disordered" evidence="1">
    <location>
        <begin position="303"/>
        <end position="324"/>
    </location>
</feature>